<dbReference type="InterPro" id="IPR056792">
    <property type="entry name" value="PRC_RimM"/>
</dbReference>
<evidence type="ECO:0000313" key="8">
    <source>
        <dbReference type="EMBL" id="AZA13879.1"/>
    </source>
</evidence>
<comment type="subunit">
    <text evidence="5">Binds ribosomal protein uS19.</text>
</comment>
<evidence type="ECO:0000259" key="6">
    <source>
        <dbReference type="Pfam" id="PF01782"/>
    </source>
</evidence>
<dbReference type="GO" id="GO:0006364">
    <property type="term" value="P:rRNA processing"/>
    <property type="evidence" value="ECO:0007669"/>
    <property type="project" value="UniProtKB-UniRule"/>
</dbReference>
<evidence type="ECO:0000256" key="4">
    <source>
        <dbReference type="ARBA" id="ARBA00023186"/>
    </source>
</evidence>
<comment type="domain">
    <text evidence="5">The PRC barrel domain binds ribosomal protein uS19.</text>
</comment>
<feature type="domain" description="Ribosome maturation factor RimM PRC barrel" evidence="7">
    <location>
        <begin position="98"/>
        <end position="165"/>
    </location>
</feature>
<proteinExistence type="inferred from homology"/>
<keyword evidence="1 5" id="KW-0963">Cytoplasm</keyword>
<accession>A0A3G6J7L4</accession>
<dbReference type="EMBL" id="CP033896">
    <property type="protein sequence ID" value="AZA13879.1"/>
    <property type="molecule type" value="Genomic_DNA"/>
</dbReference>
<evidence type="ECO:0000256" key="3">
    <source>
        <dbReference type="ARBA" id="ARBA00022552"/>
    </source>
</evidence>
<gene>
    <name evidence="5 8" type="primary">rimM</name>
    <name evidence="8" type="ORF">CCHOA_07435</name>
</gene>
<dbReference type="Gene3D" id="2.40.30.60">
    <property type="entry name" value="RimM"/>
    <property type="match status" value="1"/>
</dbReference>
<dbReference type="GO" id="GO:0042274">
    <property type="term" value="P:ribosomal small subunit biogenesis"/>
    <property type="evidence" value="ECO:0007669"/>
    <property type="project" value="UniProtKB-UniRule"/>
</dbReference>
<dbReference type="NCBIfam" id="TIGR02273">
    <property type="entry name" value="16S_RimM"/>
    <property type="match status" value="1"/>
</dbReference>
<protein>
    <recommendedName>
        <fullName evidence="5">Ribosome maturation factor RimM</fullName>
    </recommendedName>
</protein>
<keyword evidence="2 5" id="KW-0690">Ribosome biogenesis</keyword>
<dbReference type="OrthoDB" id="5381335at2"/>
<dbReference type="InterPro" id="IPR002676">
    <property type="entry name" value="RimM_N"/>
</dbReference>
<evidence type="ECO:0000256" key="1">
    <source>
        <dbReference type="ARBA" id="ARBA00022490"/>
    </source>
</evidence>
<comment type="subcellular location">
    <subcellularLocation>
        <location evidence="5">Cytoplasm</location>
    </subcellularLocation>
</comment>
<feature type="domain" description="RimM N-terminal" evidence="6">
    <location>
        <begin position="4"/>
        <end position="84"/>
    </location>
</feature>
<dbReference type="Proteomes" id="UP000269019">
    <property type="component" value="Chromosome"/>
</dbReference>
<dbReference type="InterPro" id="IPR036976">
    <property type="entry name" value="RimM_N_sf"/>
</dbReference>
<dbReference type="Pfam" id="PF01782">
    <property type="entry name" value="RimM"/>
    <property type="match status" value="1"/>
</dbReference>
<dbReference type="Pfam" id="PF24986">
    <property type="entry name" value="PRC_RimM"/>
    <property type="match status" value="1"/>
</dbReference>
<dbReference type="KEGG" id="ccho:CCHOA_07435"/>
<keyword evidence="4 5" id="KW-0143">Chaperone</keyword>
<dbReference type="SUPFAM" id="SSF50447">
    <property type="entry name" value="Translation proteins"/>
    <property type="match status" value="1"/>
</dbReference>
<evidence type="ECO:0000313" key="9">
    <source>
        <dbReference type="Proteomes" id="UP000269019"/>
    </source>
</evidence>
<evidence type="ECO:0000259" key="7">
    <source>
        <dbReference type="Pfam" id="PF24986"/>
    </source>
</evidence>
<dbReference type="GO" id="GO:0005840">
    <property type="term" value="C:ribosome"/>
    <property type="evidence" value="ECO:0007669"/>
    <property type="project" value="InterPro"/>
</dbReference>
<reference evidence="8 9" key="1">
    <citation type="submission" date="2018-11" db="EMBL/GenBank/DDBJ databases">
        <authorList>
            <person name="Kleinhagauer T."/>
            <person name="Glaeser S.P."/>
            <person name="Spergser J."/>
            <person name="Ruckert C."/>
            <person name="Kaempfer P."/>
            <person name="Busse H.-J."/>
        </authorList>
    </citation>
    <scope>NUCLEOTIDE SEQUENCE [LARGE SCALE GENOMIC DNA]</scope>
    <source>
        <strain evidence="8 9">200CH</strain>
    </source>
</reference>
<evidence type="ECO:0000256" key="5">
    <source>
        <dbReference type="HAMAP-Rule" id="MF_00014"/>
    </source>
</evidence>
<dbReference type="HAMAP" id="MF_00014">
    <property type="entry name" value="Ribosome_mat_RimM"/>
    <property type="match status" value="1"/>
</dbReference>
<dbReference type="RefSeq" id="WP_123928553.1">
    <property type="nucleotide sequence ID" value="NZ_CP033896.1"/>
</dbReference>
<dbReference type="GO" id="GO:0005737">
    <property type="term" value="C:cytoplasm"/>
    <property type="evidence" value="ECO:0007669"/>
    <property type="project" value="UniProtKB-SubCell"/>
</dbReference>
<comment type="function">
    <text evidence="5">An accessory protein needed during the final step in the assembly of 30S ribosomal subunit, possibly for assembly of the head region. Essential for efficient processing of 16S rRNA. May be needed both before and after RbfA during the maturation of 16S rRNA. It has affinity for free ribosomal 30S subunits but not for 70S ribosomes.</text>
</comment>
<dbReference type="PANTHER" id="PTHR33692:SF1">
    <property type="entry name" value="RIBOSOME MATURATION FACTOR RIMM"/>
    <property type="match status" value="1"/>
</dbReference>
<dbReference type="InterPro" id="IPR011033">
    <property type="entry name" value="PRC_barrel-like_sf"/>
</dbReference>
<sequence>MDVCIGRVIKSHGIRGEVVVDPTTDQPEVRFAVGEVLHGTQTGKTHELTIAHVRPHQQRLLITFQEVSDRTTADTLRGTKFFAPVLDDDDDEEGFYDHELEGLTVVCDGAKIGVVSEVTTGPGGTLLQVRLAADQREVLIPFVHAIVPEVDLEHSTVTITPPDGLLDL</sequence>
<keyword evidence="3 5" id="KW-0698">rRNA processing</keyword>
<dbReference type="InterPro" id="IPR009000">
    <property type="entry name" value="Transl_B-barrel_sf"/>
</dbReference>
<dbReference type="PANTHER" id="PTHR33692">
    <property type="entry name" value="RIBOSOME MATURATION FACTOR RIMM"/>
    <property type="match status" value="1"/>
</dbReference>
<name>A0A3G6J7L4_9CORY</name>
<organism evidence="8 9">
    <name type="scientific">Corynebacterium choanae</name>
    <dbReference type="NCBI Taxonomy" id="1862358"/>
    <lineage>
        <taxon>Bacteria</taxon>
        <taxon>Bacillati</taxon>
        <taxon>Actinomycetota</taxon>
        <taxon>Actinomycetes</taxon>
        <taxon>Mycobacteriales</taxon>
        <taxon>Corynebacteriaceae</taxon>
        <taxon>Corynebacterium</taxon>
    </lineage>
</organism>
<dbReference type="Gene3D" id="2.30.30.240">
    <property type="entry name" value="PRC-barrel domain"/>
    <property type="match status" value="1"/>
</dbReference>
<dbReference type="GO" id="GO:0043022">
    <property type="term" value="F:ribosome binding"/>
    <property type="evidence" value="ECO:0007669"/>
    <property type="project" value="InterPro"/>
</dbReference>
<evidence type="ECO:0000256" key="2">
    <source>
        <dbReference type="ARBA" id="ARBA00022517"/>
    </source>
</evidence>
<dbReference type="SUPFAM" id="SSF50346">
    <property type="entry name" value="PRC-barrel domain"/>
    <property type="match status" value="1"/>
</dbReference>
<keyword evidence="9" id="KW-1185">Reference proteome</keyword>
<dbReference type="InterPro" id="IPR011961">
    <property type="entry name" value="RimM"/>
</dbReference>
<dbReference type="AlphaFoldDB" id="A0A3G6J7L4"/>
<comment type="similarity">
    <text evidence="5">Belongs to the RimM family.</text>
</comment>